<dbReference type="Proteomes" id="UP000244729">
    <property type="component" value="Chromosome"/>
</dbReference>
<proteinExistence type="predicted"/>
<dbReference type="KEGG" id="agm:DCE93_05485"/>
<dbReference type="EMBL" id="CP028913">
    <property type="protein sequence ID" value="AWB95174.1"/>
    <property type="molecule type" value="Genomic_DNA"/>
</dbReference>
<dbReference type="RefSeq" id="WP_108594992.1">
    <property type="nucleotide sequence ID" value="NZ_CP028913.1"/>
</dbReference>
<evidence type="ECO:0000313" key="1">
    <source>
        <dbReference type="EMBL" id="AWB95174.1"/>
    </source>
</evidence>
<gene>
    <name evidence="1" type="ORF">DCE93_05485</name>
</gene>
<name>A0A2S0WVB1_9MICO</name>
<accession>A0A2S0WVB1</accession>
<protein>
    <submittedName>
        <fullName evidence="1">Uncharacterized protein</fullName>
    </submittedName>
</protein>
<dbReference type="AlphaFoldDB" id="A0A2S0WVB1"/>
<keyword evidence="2" id="KW-1185">Reference proteome</keyword>
<organism evidence="1 2">
    <name type="scientific">Agromyces badenianii</name>
    <dbReference type="NCBI Taxonomy" id="2080742"/>
    <lineage>
        <taxon>Bacteria</taxon>
        <taxon>Bacillati</taxon>
        <taxon>Actinomycetota</taxon>
        <taxon>Actinomycetes</taxon>
        <taxon>Micrococcales</taxon>
        <taxon>Microbacteriaceae</taxon>
        <taxon>Agromyces</taxon>
    </lineage>
</organism>
<reference evidence="1 2" key="1">
    <citation type="submission" date="2018-04" db="EMBL/GenBank/DDBJ databases">
        <authorList>
            <person name="Li J."/>
        </authorList>
    </citation>
    <scope>NUCLEOTIDE SEQUENCE [LARGE SCALE GENOMIC DNA]</scope>
    <source>
        <strain evidence="2">30A</strain>
    </source>
</reference>
<evidence type="ECO:0000313" key="2">
    <source>
        <dbReference type="Proteomes" id="UP000244729"/>
    </source>
</evidence>
<sequence>MNTATLGGSTSRPAFPTGVAGLAVRAGLALERWGSRRAAARPTRDEILRTAAVRREAQQAVADYEATMRRTDLLPLR</sequence>